<organism evidence="1 2">
    <name type="scientific">Elysia crispata</name>
    <name type="common">lettuce slug</name>
    <dbReference type="NCBI Taxonomy" id="231223"/>
    <lineage>
        <taxon>Eukaryota</taxon>
        <taxon>Metazoa</taxon>
        <taxon>Spiralia</taxon>
        <taxon>Lophotrochozoa</taxon>
        <taxon>Mollusca</taxon>
        <taxon>Gastropoda</taxon>
        <taxon>Heterobranchia</taxon>
        <taxon>Euthyneura</taxon>
        <taxon>Panpulmonata</taxon>
        <taxon>Sacoglossa</taxon>
        <taxon>Placobranchoidea</taxon>
        <taxon>Plakobranchidae</taxon>
        <taxon>Elysia</taxon>
    </lineage>
</organism>
<evidence type="ECO:0000313" key="1">
    <source>
        <dbReference type="EMBL" id="KAK3777570.1"/>
    </source>
</evidence>
<dbReference type="Proteomes" id="UP001283361">
    <property type="component" value="Unassembled WGS sequence"/>
</dbReference>
<proteinExistence type="predicted"/>
<sequence length="76" mass="8369">MVLSASHLLCLSRTDLHTPTGKGWRVRSLQLSRRVASDAWDEKYKVVHLKSCMVLLWGIEKPAVGVAGGISCCGWC</sequence>
<accession>A0AAE1DPJ9</accession>
<dbReference type="AlphaFoldDB" id="A0AAE1DPJ9"/>
<gene>
    <name evidence="1" type="ORF">RRG08_021689</name>
</gene>
<comment type="caution">
    <text evidence="1">The sequence shown here is derived from an EMBL/GenBank/DDBJ whole genome shotgun (WGS) entry which is preliminary data.</text>
</comment>
<name>A0AAE1DPJ9_9GAST</name>
<keyword evidence="2" id="KW-1185">Reference proteome</keyword>
<protein>
    <submittedName>
        <fullName evidence="1">Uncharacterized protein</fullName>
    </submittedName>
</protein>
<dbReference type="EMBL" id="JAWDGP010003066">
    <property type="protein sequence ID" value="KAK3777570.1"/>
    <property type="molecule type" value="Genomic_DNA"/>
</dbReference>
<evidence type="ECO:0000313" key="2">
    <source>
        <dbReference type="Proteomes" id="UP001283361"/>
    </source>
</evidence>
<reference evidence="1" key="1">
    <citation type="journal article" date="2023" name="G3 (Bethesda)">
        <title>A reference genome for the long-term kleptoplast-retaining sea slug Elysia crispata morphotype clarki.</title>
        <authorList>
            <person name="Eastman K.E."/>
            <person name="Pendleton A.L."/>
            <person name="Shaikh M.A."/>
            <person name="Suttiyut T."/>
            <person name="Ogas R."/>
            <person name="Tomko P."/>
            <person name="Gavelis G."/>
            <person name="Widhalm J.R."/>
            <person name="Wisecaver J.H."/>
        </authorList>
    </citation>
    <scope>NUCLEOTIDE SEQUENCE</scope>
    <source>
        <strain evidence="1">ECLA1</strain>
    </source>
</reference>